<evidence type="ECO:0000256" key="7">
    <source>
        <dbReference type="ARBA" id="ARBA00023167"/>
    </source>
</evidence>
<keyword evidence="6 9" id="KW-0560">Oxidoreductase</keyword>
<evidence type="ECO:0000256" key="9">
    <source>
        <dbReference type="HAMAP-Rule" id="MF_01576"/>
    </source>
</evidence>
<evidence type="ECO:0000256" key="2">
    <source>
        <dbReference type="ARBA" id="ARBA00022563"/>
    </source>
</evidence>
<comment type="catalytic activity">
    <reaction evidence="9">
        <text>(6R)-5,10-methylene-5,6,7,8-tetrahydrofolate + NADP(+) = (6R)-5,10-methenyltetrahydrofolate + NADPH</text>
        <dbReference type="Rhea" id="RHEA:22812"/>
        <dbReference type="ChEBI" id="CHEBI:15636"/>
        <dbReference type="ChEBI" id="CHEBI:57455"/>
        <dbReference type="ChEBI" id="CHEBI:57783"/>
        <dbReference type="ChEBI" id="CHEBI:58349"/>
        <dbReference type="EC" id="1.5.1.5"/>
    </reaction>
</comment>
<comment type="similarity">
    <text evidence="9">Belongs to the tetrahydrofolate dehydrogenase/cyclohydrolase family.</text>
</comment>
<evidence type="ECO:0000256" key="6">
    <source>
        <dbReference type="ARBA" id="ARBA00023002"/>
    </source>
</evidence>
<evidence type="ECO:0000256" key="4">
    <source>
        <dbReference type="ARBA" id="ARBA00022801"/>
    </source>
</evidence>
<dbReference type="PANTHER" id="PTHR48099:SF5">
    <property type="entry name" value="C-1-TETRAHYDROFOLATE SYNTHASE, CYTOPLASMIC"/>
    <property type="match status" value="1"/>
</dbReference>
<evidence type="ECO:0000259" key="10">
    <source>
        <dbReference type="Pfam" id="PF00763"/>
    </source>
</evidence>
<dbReference type="InterPro" id="IPR000672">
    <property type="entry name" value="THF_DH/CycHdrlase"/>
</dbReference>
<dbReference type="GO" id="GO:0000105">
    <property type="term" value="P:L-histidine biosynthetic process"/>
    <property type="evidence" value="ECO:0007669"/>
    <property type="project" value="UniProtKB-KW"/>
</dbReference>
<dbReference type="EMBL" id="PCXQ01000006">
    <property type="protein sequence ID" value="PJE50563.1"/>
    <property type="molecule type" value="Genomic_DNA"/>
</dbReference>
<keyword evidence="7 9" id="KW-0486">Methionine biosynthesis</keyword>
<dbReference type="PRINTS" id="PR00085">
    <property type="entry name" value="THFDHDRGNASE"/>
</dbReference>
<dbReference type="UniPathway" id="UPA00193"/>
<dbReference type="SUPFAM" id="SSF51735">
    <property type="entry name" value="NAD(P)-binding Rossmann-fold domains"/>
    <property type="match status" value="1"/>
</dbReference>
<dbReference type="GO" id="GO:0004477">
    <property type="term" value="F:methenyltetrahydrofolate cyclohydrolase activity"/>
    <property type="evidence" value="ECO:0007669"/>
    <property type="project" value="UniProtKB-UniRule"/>
</dbReference>
<comment type="subunit">
    <text evidence="9">Homodimer.</text>
</comment>
<dbReference type="Proteomes" id="UP000228496">
    <property type="component" value="Unassembled WGS sequence"/>
</dbReference>
<dbReference type="Pfam" id="PF02882">
    <property type="entry name" value="THF_DHG_CYH_C"/>
    <property type="match status" value="1"/>
</dbReference>
<comment type="caution">
    <text evidence="12">The sequence shown here is derived from an EMBL/GenBank/DDBJ whole genome shotgun (WGS) entry which is preliminary data.</text>
</comment>
<evidence type="ECO:0000256" key="3">
    <source>
        <dbReference type="ARBA" id="ARBA00022755"/>
    </source>
</evidence>
<dbReference type="Gene3D" id="3.40.50.720">
    <property type="entry name" value="NAD(P)-binding Rossmann-like Domain"/>
    <property type="match status" value="1"/>
</dbReference>
<feature type="domain" description="Tetrahydrofolate dehydrogenase/cyclohydrolase NAD(P)-binding" evidence="11">
    <location>
        <begin position="134"/>
        <end position="275"/>
    </location>
</feature>
<evidence type="ECO:0000259" key="11">
    <source>
        <dbReference type="Pfam" id="PF02882"/>
    </source>
</evidence>
<protein>
    <recommendedName>
        <fullName evidence="9">Bifunctional protein FolD</fullName>
    </recommendedName>
    <domain>
        <recommendedName>
            <fullName evidence="9">Methylenetetrahydrofolate dehydrogenase</fullName>
            <ecNumber evidence="9">1.5.1.5</ecNumber>
        </recommendedName>
    </domain>
    <domain>
        <recommendedName>
            <fullName evidence="9">Methenyltetrahydrofolate cyclohydrolase</fullName>
            <ecNumber evidence="9">3.5.4.9</ecNumber>
        </recommendedName>
    </domain>
</protein>
<dbReference type="PANTHER" id="PTHR48099">
    <property type="entry name" value="C-1-TETRAHYDROFOLATE SYNTHASE, CYTOPLASMIC-RELATED"/>
    <property type="match status" value="1"/>
</dbReference>
<keyword evidence="4 9" id="KW-0378">Hydrolase</keyword>
<keyword evidence="8 9" id="KW-0511">Multifunctional enzyme</keyword>
<name>A0A2J0Q9I5_9BACT</name>
<evidence type="ECO:0000256" key="1">
    <source>
        <dbReference type="ARBA" id="ARBA00004777"/>
    </source>
</evidence>
<feature type="domain" description="Tetrahydrofolate dehydrogenase/cyclohydrolase catalytic" evidence="10">
    <location>
        <begin position="4"/>
        <end position="112"/>
    </location>
</feature>
<dbReference type="EC" id="3.5.4.9" evidence="9"/>
<dbReference type="EC" id="1.5.1.5" evidence="9"/>
<gene>
    <name evidence="9" type="primary">folD</name>
    <name evidence="12" type="ORF">COV29_04110</name>
</gene>
<dbReference type="Gene3D" id="3.40.50.10860">
    <property type="entry name" value="Leucine Dehydrogenase, chain A, domain 1"/>
    <property type="match status" value="1"/>
</dbReference>
<feature type="binding site" evidence="9">
    <location>
        <begin position="157"/>
        <end position="159"/>
    </location>
    <ligand>
        <name>NADP(+)</name>
        <dbReference type="ChEBI" id="CHEBI:58349"/>
    </ligand>
</feature>
<comment type="catalytic activity">
    <reaction evidence="9">
        <text>(6R)-5,10-methenyltetrahydrofolate + H2O = (6R)-10-formyltetrahydrofolate + H(+)</text>
        <dbReference type="Rhea" id="RHEA:23700"/>
        <dbReference type="ChEBI" id="CHEBI:15377"/>
        <dbReference type="ChEBI" id="CHEBI:15378"/>
        <dbReference type="ChEBI" id="CHEBI:57455"/>
        <dbReference type="ChEBI" id="CHEBI:195366"/>
        <dbReference type="EC" id="3.5.4.9"/>
    </reaction>
</comment>
<sequence>MILVDGKKIANNILDNLKSKTNQKLKLAAILVGDISNAKKFLEVKQKAAERAGIGFEIYEFSENIEQNKLEEEIKKIVDDNNNSGIIIELPIPSHLETQKILNLIPKEKDPDVLSNDAQNEFLKGNYIVLPPAVETIKQIFENYKISLKNKKVAIFGHGILVGKPTASWLTKSGAQVQTIDEFTPKKEAAEHSLEADIIISGVGKSDLINSEMIKDGAILIDFGFNPSTNSSGQAKIVGDVSPRALEKAYLATPVPGGVGPIVVATVFKNLITLNTRR</sequence>
<keyword evidence="5 9" id="KW-0521">NADP</keyword>
<accession>A0A2J0Q9I5</accession>
<dbReference type="InterPro" id="IPR020630">
    <property type="entry name" value="THF_DH/CycHdrlase_cat_dom"/>
</dbReference>
<dbReference type="InterPro" id="IPR020631">
    <property type="entry name" value="THF_DH/CycHdrlase_NAD-bd_dom"/>
</dbReference>
<dbReference type="Pfam" id="PF00763">
    <property type="entry name" value="THF_DHG_CYH"/>
    <property type="match status" value="1"/>
</dbReference>
<keyword evidence="2 9" id="KW-0554">One-carbon metabolism</keyword>
<organism evidence="12 13">
    <name type="scientific">Candidatus Yanofskybacteria bacterium CG10_big_fil_rev_8_21_14_0_10_36_16</name>
    <dbReference type="NCBI Taxonomy" id="1975096"/>
    <lineage>
        <taxon>Bacteria</taxon>
        <taxon>Candidatus Yanofskyibacteriota</taxon>
    </lineage>
</organism>
<evidence type="ECO:0000313" key="12">
    <source>
        <dbReference type="EMBL" id="PJE50563.1"/>
    </source>
</evidence>
<dbReference type="GO" id="GO:0005829">
    <property type="term" value="C:cytosol"/>
    <property type="evidence" value="ECO:0007669"/>
    <property type="project" value="TreeGrafter"/>
</dbReference>
<reference evidence="12 13" key="1">
    <citation type="submission" date="2017-09" db="EMBL/GenBank/DDBJ databases">
        <title>Depth-based differentiation of microbial function through sediment-hosted aquifers and enrichment of novel symbionts in the deep terrestrial subsurface.</title>
        <authorList>
            <person name="Probst A.J."/>
            <person name="Ladd B."/>
            <person name="Jarett J.K."/>
            <person name="Geller-Mcgrath D.E."/>
            <person name="Sieber C.M."/>
            <person name="Emerson J.B."/>
            <person name="Anantharaman K."/>
            <person name="Thomas B.C."/>
            <person name="Malmstrom R."/>
            <person name="Stieglmeier M."/>
            <person name="Klingl A."/>
            <person name="Woyke T."/>
            <person name="Ryan C.M."/>
            <person name="Banfield J.F."/>
        </authorList>
    </citation>
    <scope>NUCLEOTIDE SEQUENCE [LARGE SCALE GENOMIC DNA]</scope>
    <source>
        <strain evidence="12">CG10_big_fil_rev_8_21_14_0_10_36_16</strain>
    </source>
</reference>
<comment type="function">
    <text evidence="9">Catalyzes the oxidation of 5,10-methylenetetrahydrofolate to 5,10-methenyltetrahydrofolate and then the hydrolysis of 5,10-methenyltetrahydrofolate to 10-formyltetrahydrofolate.</text>
</comment>
<keyword evidence="9" id="KW-0368">Histidine biosynthesis</keyword>
<proteinExistence type="inferred from homology"/>
<dbReference type="InterPro" id="IPR036291">
    <property type="entry name" value="NAD(P)-bd_dom_sf"/>
</dbReference>
<dbReference type="GO" id="GO:0006164">
    <property type="term" value="P:purine nucleotide biosynthetic process"/>
    <property type="evidence" value="ECO:0007669"/>
    <property type="project" value="UniProtKB-KW"/>
</dbReference>
<keyword evidence="9" id="KW-0028">Amino-acid biosynthesis</keyword>
<dbReference type="AlphaFoldDB" id="A0A2J0Q9I5"/>
<dbReference type="GO" id="GO:0035999">
    <property type="term" value="P:tetrahydrofolate interconversion"/>
    <property type="evidence" value="ECO:0007669"/>
    <property type="project" value="UniProtKB-UniRule"/>
</dbReference>
<keyword evidence="3 9" id="KW-0658">Purine biosynthesis</keyword>
<dbReference type="InterPro" id="IPR046346">
    <property type="entry name" value="Aminoacid_DH-like_N_sf"/>
</dbReference>
<dbReference type="HAMAP" id="MF_01576">
    <property type="entry name" value="THF_DHG_CYH"/>
    <property type="match status" value="1"/>
</dbReference>
<evidence type="ECO:0000256" key="5">
    <source>
        <dbReference type="ARBA" id="ARBA00022857"/>
    </source>
</evidence>
<comment type="caution">
    <text evidence="9">Lacks conserved residue(s) required for the propagation of feature annotation.</text>
</comment>
<dbReference type="GO" id="GO:0004488">
    <property type="term" value="F:methylenetetrahydrofolate dehydrogenase (NADP+) activity"/>
    <property type="evidence" value="ECO:0007669"/>
    <property type="project" value="UniProtKB-UniRule"/>
</dbReference>
<dbReference type="GO" id="GO:0009086">
    <property type="term" value="P:methionine biosynthetic process"/>
    <property type="evidence" value="ECO:0007669"/>
    <property type="project" value="UniProtKB-KW"/>
</dbReference>
<comment type="pathway">
    <text evidence="1 9">One-carbon metabolism; tetrahydrofolate interconversion.</text>
</comment>
<evidence type="ECO:0000313" key="13">
    <source>
        <dbReference type="Proteomes" id="UP000228496"/>
    </source>
</evidence>
<evidence type="ECO:0000256" key="8">
    <source>
        <dbReference type="ARBA" id="ARBA00023268"/>
    </source>
</evidence>
<dbReference type="SUPFAM" id="SSF53223">
    <property type="entry name" value="Aminoacid dehydrogenase-like, N-terminal domain"/>
    <property type="match status" value="1"/>
</dbReference>